<dbReference type="AlphaFoldDB" id="A0AA39TLT5"/>
<organism evidence="1 2">
    <name type="scientific">Immersiella caudata</name>
    <dbReference type="NCBI Taxonomy" id="314043"/>
    <lineage>
        <taxon>Eukaryota</taxon>
        <taxon>Fungi</taxon>
        <taxon>Dikarya</taxon>
        <taxon>Ascomycota</taxon>
        <taxon>Pezizomycotina</taxon>
        <taxon>Sordariomycetes</taxon>
        <taxon>Sordariomycetidae</taxon>
        <taxon>Sordariales</taxon>
        <taxon>Lasiosphaeriaceae</taxon>
        <taxon>Immersiella</taxon>
    </lineage>
</organism>
<gene>
    <name evidence="1" type="ORF">B0T14DRAFT_339865</name>
</gene>
<keyword evidence="2" id="KW-1185">Reference proteome</keyword>
<reference evidence="1" key="1">
    <citation type="submission" date="2023-06" db="EMBL/GenBank/DDBJ databases">
        <title>Genome-scale phylogeny and comparative genomics of the fungal order Sordariales.</title>
        <authorList>
            <consortium name="Lawrence Berkeley National Laboratory"/>
            <person name="Hensen N."/>
            <person name="Bonometti L."/>
            <person name="Westerberg I."/>
            <person name="Brannstrom I.O."/>
            <person name="Guillou S."/>
            <person name="Cros-Aarteil S."/>
            <person name="Calhoun S."/>
            <person name="Haridas S."/>
            <person name="Kuo A."/>
            <person name="Mondo S."/>
            <person name="Pangilinan J."/>
            <person name="Riley R."/>
            <person name="Labutti K."/>
            <person name="Andreopoulos B."/>
            <person name="Lipzen A."/>
            <person name="Chen C."/>
            <person name="Yanf M."/>
            <person name="Daum C."/>
            <person name="Ng V."/>
            <person name="Clum A."/>
            <person name="Steindorff A."/>
            <person name="Ohm R."/>
            <person name="Martin F."/>
            <person name="Silar P."/>
            <person name="Natvig D."/>
            <person name="Lalanne C."/>
            <person name="Gautier V."/>
            <person name="Ament-Velasquez S.L."/>
            <person name="Kruys A."/>
            <person name="Hutchinson M.I."/>
            <person name="Powell A.J."/>
            <person name="Barry K."/>
            <person name="Miller A.N."/>
            <person name="Grigoriev I.V."/>
            <person name="Debuchy R."/>
            <person name="Gladieux P."/>
            <person name="Thoren M.H."/>
            <person name="Johannesson H."/>
        </authorList>
    </citation>
    <scope>NUCLEOTIDE SEQUENCE</scope>
    <source>
        <strain evidence="1">CBS 606.72</strain>
    </source>
</reference>
<evidence type="ECO:0000313" key="1">
    <source>
        <dbReference type="EMBL" id="KAK0612019.1"/>
    </source>
</evidence>
<sequence length="104" mass="11329">MVQHIEAAEGEIRAGAAFKIQYPCAKWVTVSLRIADDSTTDAWMQHFDTIYDEKLPQQPDGQLALYVSDFIGAARLPTDFCRSAAELAAGAQAPSTCTGRSLNH</sequence>
<accession>A0AA39TLT5</accession>
<comment type="caution">
    <text evidence="1">The sequence shown here is derived from an EMBL/GenBank/DDBJ whole genome shotgun (WGS) entry which is preliminary data.</text>
</comment>
<proteinExistence type="predicted"/>
<protein>
    <submittedName>
        <fullName evidence="1">Uncharacterized protein</fullName>
    </submittedName>
</protein>
<dbReference type="Proteomes" id="UP001175000">
    <property type="component" value="Unassembled WGS sequence"/>
</dbReference>
<evidence type="ECO:0000313" key="2">
    <source>
        <dbReference type="Proteomes" id="UP001175000"/>
    </source>
</evidence>
<name>A0AA39TLT5_9PEZI</name>
<dbReference type="EMBL" id="JAULSU010000007">
    <property type="protein sequence ID" value="KAK0612019.1"/>
    <property type="molecule type" value="Genomic_DNA"/>
</dbReference>